<dbReference type="GO" id="GO:0003824">
    <property type="term" value="F:catalytic activity"/>
    <property type="evidence" value="ECO:0007669"/>
    <property type="project" value="InterPro"/>
</dbReference>
<feature type="compositionally biased region" description="Basic and acidic residues" evidence="4">
    <location>
        <begin position="1"/>
        <end position="14"/>
    </location>
</feature>
<dbReference type="Gene3D" id="3.80.30.30">
    <property type="match status" value="1"/>
</dbReference>
<keyword evidence="2" id="KW-0408">Iron</keyword>
<dbReference type="InterPro" id="IPR007197">
    <property type="entry name" value="rSAM"/>
</dbReference>
<dbReference type="SFLD" id="SFLDS00029">
    <property type="entry name" value="Radical_SAM"/>
    <property type="match status" value="1"/>
</dbReference>
<evidence type="ECO:0000256" key="4">
    <source>
        <dbReference type="SAM" id="MobiDB-lite"/>
    </source>
</evidence>
<dbReference type="OrthoDB" id="9785699at2"/>
<dbReference type="PROSITE" id="PS51918">
    <property type="entry name" value="RADICAL_SAM"/>
    <property type="match status" value="1"/>
</dbReference>
<evidence type="ECO:0000256" key="2">
    <source>
        <dbReference type="ARBA" id="ARBA00023004"/>
    </source>
</evidence>
<evidence type="ECO:0000256" key="1">
    <source>
        <dbReference type="ARBA" id="ARBA00022723"/>
    </source>
</evidence>
<keyword evidence="1" id="KW-0479">Metal-binding</keyword>
<accession>A0A1B2ENS9</accession>
<dbReference type="KEGG" id="moc:BB934_05880"/>
<evidence type="ECO:0000313" key="6">
    <source>
        <dbReference type="EMBL" id="ANY81609.1"/>
    </source>
</evidence>
<dbReference type="EMBL" id="CP016616">
    <property type="protein sequence ID" value="ANY81609.1"/>
    <property type="molecule type" value="Genomic_DNA"/>
</dbReference>
<feature type="compositionally biased region" description="Basic and acidic residues" evidence="4">
    <location>
        <begin position="27"/>
        <end position="44"/>
    </location>
</feature>
<reference evidence="6" key="1">
    <citation type="submission" date="2016-07" db="EMBL/GenBank/DDBJ databases">
        <title>Microvirga ossetica sp. nov. a new species of rhizobia isolated from root nodules of the legume species Vicia alpestris Steven originated from North Ossetia region in the Caucasus.</title>
        <authorList>
            <person name="Safronova V.I."/>
            <person name="Kuznetsova I.G."/>
            <person name="Sazanova A.L."/>
            <person name="Belimov A."/>
            <person name="Andronov E."/>
            <person name="Osledkin Y.S."/>
            <person name="Onishchuk O.P."/>
            <person name="Kurchak O.N."/>
            <person name="Shaposhnikov A.I."/>
            <person name="Willems A."/>
            <person name="Tikhonovich I.A."/>
        </authorList>
    </citation>
    <scope>NUCLEOTIDE SEQUENCE [LARGE SCALE GENOMIC DNA]</scope>
    <source>
        <strain evidence="6">V5/3M</strain>
    </source>
</reference>
<dbReference type="InterPro" id="IPR040086">
    <property type="entry name" value="MJ0683-like"/>
</dbReference>
<dbReference type="SUPFAM" id="SSF102114">
    <property type="entry name" value="Radical SAM enzymes"/>
    <property type="match status" value="1"/>
</dbReference>
<dbReference type="SFLD" id="SFLDG01084">
    <property type="entry name" value="Uncharacterised_Radical_SAM_Su"/>
    <property type="match status" value="1"/>
</dbReference>
<feature type="region of interest" description="Disordered" evidence="4">
    <location>
        <begin position="1"/>
        <end position="63"/>
    </location>
</feature>
<dbReference type="InterPro" id="IPR006638">
    <property type="entry name" value="Elp3/MiaA/NifB-like_rSAM"/>
</dbReference>
<evidence type="ECO:0000259" key="5">
    <source>
        <dbReference type="PROSITE" id="PS51918"/>
    </source>
</evidence>
<name>A0A1B2ENS9_9HYPH</name>
<dbReference type="SMART" id="SM00729">
    <property type="entry name" value="Elp3"/>
    <property type="match status" value="1"/>
</dbReference>
<evidence type="ECO:0000256" key="3">
    <source>
        <dbReference type="ARBA" id="ARBA00023014"/>
    </source>
</evidence>
<dbReference type="InterPro" id="IPR058240">
    <property type="entry name" value="rSAM_sf"/>
</dbReference>
<organism evidence="6">
    <name type="scientific">Microvirga ossetica</name>
    <dbReference type="NCBI Taxonomy" id="1882682"/>
    <lineage>
        <taxon>Bacteria</taxon>
        <taxon>Pseudomonadati</taxon>
        <taxon>Pseudomonadota</taxon>
        <taxon>Alphaproteobacteria</taxon>
        <taxon>Hyphomicrobiales</taxon>
        <taxon>Methylobacteriaceae</taxon>
        <taxon>Microvirga</taxon>
    </lineage>
</organism>
<dbReference type="GO" id="GO:0046872">
    <property type="term" value="F:metal ion binding"/>
    <property type="evidence" value="ECO:0007669"/>
    <property type="project" value="UniProtKB-KW"/>
</dbReference>
<dbReference type="CDD" id="cd01335">
    <property type="entry name" value="Radical_SAM"/>
    <property type="match status" value="1"/>
</dbReference>
<keyword evidence="3" id="KW-0411">Iron-sulfur</keyword>
<dbReference type="NCBIfam" id="NF033668">
    <property type="entry name" value="rSAM_PA0069"/>
    <property type="match status" value="1"/>
</dbReference>
<gene>
    <name evidence="6" type="ORF">BB934_05880</name>
</gene>
<dbReference type="GO" id="GO:0051536">
    <property type="term" value="F:iron-sulfur cluster binding"/>
    <property type="evidence" value="ECO:0007669"/>
    <property type="project" value="UniProtKB-KW"/>
</dbReference>
<feature type="domain" description="Radical SAM core" evidence="5">
    <location>
        <begin position="95"/>
        <end position="335"/>
    </location>
</feature>
<dbReference type="Pfam" id="PF04055">
    <property type="entry name" value="Radical_SAM"/>
    <property type="match status" value="1"/>
</dbReference>
<dbReference type="PANTHER" id="PTHR43432:SF3">
    <property type="entry name" value="SLR0285 PROTEIN"/>
    <property type="match status" value="1"/>
</dbReference>
<sequence>MSARAKDSPRDPFHLRPVKRTPLEAAEAARRRMDDPSYRVEVDRRRGRGASANPSGRYEPAQREGFDDGWEIEEELPSLPTEVIVEKPRTIIAKNDSPDILFEKSINPYRGCEHGCSYCFARPTHAFQGLSSGLDFETKIFAKPNAAELLEKELRAPSYQPTTIALGSNTDPYQPVERRFRITRSILEVLSRMNHPVGIVTKSALVTRDIDILSQMADRQLAKVAISITTLDPKLARRMEPRAASPAKRLETIRKLTEAGIPVSVLVAPIIPAINDHEIEAILKASAAAGAQEAGYVLLRLPHDLKDLMRDWLAEHYPDKLKHVFTLLQEARGGKDYDAEWSTRQSGVGPYAWMLGRRFETAAERLGLNKRNLRLRQDLFKVPPKETGQLSLF</sequence>
<dbReference type="AlphaFoldDB" id="A0A1B2ENS9"/>
<protein>
    <submittedName>
        <fullName evidence="6">Radical SAM protein</fullName>
    </submittedName>
</protein>
<dbReference type="PANTHER" id="PTHR43432">
    <property type="entry name" value="SLR0285 PROTEIN"/>
    <property type="match status" value="1"/>
</dbReference>
<proteinExistence type="predicted"/>